<dbReference type="CDD" id="cd24050">
    <property type="entry name" value="ASKHA_NBD_ANMK"/>
    <property type="match status" value="1"/>
</dbReference>
<comment type="pathway">
    <text evidence="1">Amino-sugar metabolism; 1,6-anhydro-N-acetylmuramate degradation.</text>
</comment>
<dbReference type="PANTHER" id="PTHR30605:SF0">
    <property type="entry name" value="ANHYDRO-N-ACETYLMURAMIC ACID KINASE"/>
    <property type="match status" value="1"/>
</dbReference>
<dbReference type="InterPro" id="IPR005338">
    <property type="entry name" value="Anhydro_N_Ac-Mur_kinase"/>
</dbReference>
<dbReference type="Gene3D" id="3.30.420.40">
    <property type="match status" value="2"/>
</dbReference>
<comment type="catalytic activity">
    <reaction evidence="1">
        <text>1,6-anhydro-N-acetyl-beta-muramate + ATP + H2O = N-acetyl-D-muramate 6-phosphate + ADP + H(+)</text>
        <dbReference type="Rhea" id="RHEA:24952"/>
        <dbReference type="ChEBI" id="CHEBI:15377"/>
        <dbReference type="ChEBI" id="CHEBI:15378"/>
        <dbReference type="ChEBI" id="CHEBI:30616"/>
        <dbReference type="ChEBI" id="CHEBI:58690"/>
        <dbReference type="ChEBI" id="CHEBI:58722"/>
        <dbReference type="ChEBI" id="CHEBI:456216"/>
        <dbReference type="EC" id="2.7.1.170"/>
    </reaction>
</comment>
<dbReference type="GO" id="GO:0016301">
    <property type="term" value="F:kinase activity"/>
    <property type="evidence" value="ECO:0007669"/>
    <property type="project" value="UniProtKB-KW"/>
</dbReference>
<dbReference type="NCBIfam" id="NF007148">
    <property type="entry name" value="PRK09585.3-2"/>
    <property type="match status" value="1"/>
</dbReference>
<dbReference type="NCBIfam" id="NF007149">
    <property type="entry name" value="PRK09585.3-4"/>
    <property type="match status" value="1"/>
</dbReference>
<name>A0A8T9Q4N6_9BACT</name>
<keyword evidence="1 2" id="KW-0808">Transferase</keyword>
<dbReference type="RefSeq" id="WP_244675861.1">
    <property type="nucleotide sequence ID" value="NZ_CP095046.1"/>
</dbReference>
<keyword evidence="1" id="KW-0547">Nucleotide-binding</keyword>
<dbReference type="Pfam" id="PF03702">
    <property type="entry name" value="AnmK"/>
    <property type="match status" value="1"/>
</dbReference>
<dbReference type="AlphaFoldDB" id="A0A8T9Q4N6"/>
<dbReference type="GO" id="GO:0006040">
    <property type="term" value="P:amino sugar metabolic process"/>
    <property type="evidence" value="ECO:0007669"/>
    <property type="project" value="InterPro"/>
</dbReference>
<comment type="pathway">
    <text evidence="1">Cell wall biogenesis; peptidoglycan recycling.</text>
</comment>
<keyword evidence="3" id="KW-1185">Reference proteome</keyword>
<dbReference type="GO" id="GO:0016773">
    <property type="term" value="F:phosphotransferase activity, alcohol group as acceptor"/>
    <property type="evidence" value="ECO:0007669"/>
    <property type="project" value="UniProtKB-UniRule"/>
</dbReference>
<dbReference type="GO" id="GO:0005524">
    <property type="term" value="F:ATP binding"/>
    <property type="evidence" value="ECO:0007669"/>
    <property type="project" value="UniProtKB-UniRule"/>
</dbReference>
<keyword evidence="1 2" id="KW-0418">Kinase</keyword>
<dbReference type="SUPFAM" id="SSF53067">
    <property type="entry name" value="Actin-like ATPase domain"/>
    <property type="match status" value="1"/>
</dbReference>
<evidence type="ECO:0000256" key="1">
    <source>
        <dbReference type="HAMAP-Rule" id="MF_01270"/>
    </source>
</evidence>
<comment type="similarity">
    <text evidence="1">Belongs to the anhydro-N-acetylmuramic acid kinase family.</text>
</comment>
<keyword evidence="1" id="KW-0119">Carbohydrate metabolism</keyword>
<accession>A0A8T9Q4N6</accession>
<dbReference type="GO" id="GO:0097175">
    <property type="term" value="P:1,6-anhydro-N-acetyl-beta-muramic acid catabolic process"/>
    <property type="evidence" value="ECO:0007669"/>
    <property type="project" value="UniProtKB-UniRule"/>
</dbReference>
<dbReference type="EMBL" id="CP095046">
    <property type="protein sequence ID" value="UOQ72477.1"/>
    <property type="molecule type" value="Genomic_DNA"/>
</dbReference>
<evidence type="ECO:0000313" key="2">
    <source>
        <dbReference type="EMBL" id="UOQ72477.1"/>
    </source>
</evidence>
<dbReference type="HAMAP" id="MF_01270">
    <property type="entry name" value="AnhMurNAc_kinase"/>
    <property type="match status" value="1"/>
</dbReference>
<dbReference type="PANTHER" id="PTHR30605">
    <property type="entry name" value="ANHYDRO-N-ACETYLMURAMIC ACID KINASE"/>
    <property type="match status" value="1"/>
</dbReference>
<keyword evidence="1" id="KW-0067">ATP-binding</keyword>
<comment type="function">
    <text evidence="1">Catalyzes the specific phosphorylation of 1,6-anhydro-N-acetylmuramic acid (anhMurNAc) with the simultaneous cleavage of the 1,6-anhydro ring, generating MurNAc-6-P. Is required for the utilization of anhMurNAc either imported from the medium or derived from its own cell wall murein, and thus plays a role in cell wall recycling.</text>
</comment>
<feature type="binding site" evidence="1">
    <location>
        <begin position="25"/>
        <end position="32"/>
    </location>
    <ligand>
        <name>ATP</name>
        <dbReference type="ChEBI" id="CHEBI:30616"/>
    </ligand>
</feature>
<dbReference type="Proteomes" id="UP000831796">
    <property type="component" value="Chromosome"/>
</dbReference>
<dbReference type="KEGG" id="hcu:MUN79_00215"/>
<protein>
    <recommendedName>
        <fullName evidence="1">Anhydro-N-acetylmuramic acid kinase</fullName>
        <ecNumber evidence="1">2.7.1.170</ecNumber>
    </recommendedName>
    <alternativeName>
        <fullName evidence="1">AnhMurNAc kinase</fullName>
    </alternativeName>
</protein>
<gene>
    <name evidence="1" type="primary">anmK</name>
    <name evidence="2" type="ORF">MUN79_00215</name>
</gene>
<dbReference type="EC" id="2.7.1.170" evidence="1"/>
<reference evidence="2" key="1">
    <citation type="submission" date="2022-04" db="EMBL/GenBank/DDBJ databases">
        <title>Hymenobacter sp. isolated from the air.</title>
        <authorList>
            <person name="Won M."/>
            <person name="Lee C.-M."/>
            <person name="Woen H.-Y."/>
            <person name="Kwon S.-W."/>
        </authorList>
    </citation>
    <scope>NUCLEOTIDE SEQUENCE</scope>
    <source>
        <strain evidence="2">5116S-3</strain>
    </source>
</reference>
<proteinExistence type="inferred from homology"/>
<dbReference type="GO" id="GO:0009254">
    <property type="term" value="P:peptidoglycan turnover"/>
    <property type="evidence" value="ECO:0007669"/>
    <property type="project" value="UniProtKB-UniRule"/>
</dbReference>
<dbReference type="InterPro" id="IPR043129">
    <property type="entry name" value="ATPase_NBD"/>
</dbReference>
<evidence type="ECO:0000313" key="3">
    <source>
        <dbReference type="Proteomes" id="UP000831796"/>
    </source>
</evidence>
<organism evidence="2 3">
    <name type="scientific">Hymenobacter cellulosilyticus</name>
    <dbReference type="NCBI Taxonomy" id="2932248"/>
    <lineage>
        <taxon>Bacteria</taxon>
        <taxon>Pseudomonadati</taxon>
        <taxon>Bacteroidota</taxon>
        <taxon>Cytophagia</taxon>
        <taxon>Cytophagales</taxon>
        <taxon>Hymenobacteraceae</taxon>
        <taxon>Hymenobacter</taxon>
    </lineage>
</organism>
<sequence>MNSNLSRLLAVAQKPERRIIGLMSGTSLDGLDVALCRFSGHGAATRVVVEHFATVPYSAAIQENIRRVFAQDTVELQHLTLLHAWLGTTHADMVLQCLAQWNVLPAEVDAIASHGQTVFHAPKHQHGLPDWPNATLQLGDADHLAVRTGILTLSDFRQKHVAAGGQGAPLAVYGDYLIFSQPGEDRLLLNLGGIANFTYLSGSLDAAAVFSTDTGPGNTLLDAFVRELYPGKHFDENGALAAQGQISRELLTALLDHPFFAAPIPRTTGPELFSAAYVRTAQHRSGTTSLPPHDLLATLTAFSATSIAGAVRQAFPTLPALTIYASGGGMHNPVLMAALQQALSSCRFSTTAALGISPDAKEAVLFAILANETLVGEALPIGHGEQVVPAVSLGKISFPS</sequence>